<evidence type="ECO:0000313" key="3">
    <source>
        <dbReference type="Proteomes" id="UP000822688"/>
    </source>
</evidence>
<reference evidence="2" key="1">
    <citation type="submission" date="2020-06" db="EMBL/GenBank/DDBJ databases">
        <title>WGS assembly of Ceratodon purpureus strain R40.</title>
        <authorList>
            <person name="Carey S.B."/>
            <person name="Jenkins J."/>
            <person name="Shu S."/>
            <person name="Lovell J.T."/>
            <person name="Sreedasyam A."/>
            <person name="Maumus F."/>
            <person name="Tiley G.P."/>
            <person name="Fernandez-Pozo N."/>
            <person name="Barry K."/>
            <person name="Chen C."/>
            <person name="Wang M."/>
            <person name="Lipzen A."/>
            <person name="Daum C."/>
            <person name="Saski C.A."/>
            <person name="Payton A.C."/>
            <person name="Mcbreen J.C."/>
            <person name="Conrad R.E."/>
            <person name="Kollar L.M."/>
            <person name="Olsson S."/>
            <person name="Huttunen S."/>
            <person name="Landis J.B."/>
            <person name="Wickett N.J."/>
            <person name="Johnson M.G."/>
            <person name="Rensing S.A."/>
            <person name="Grimwood J."/>
            <person name="Schmutz J."/>
            <person name="Mcdaniel S.F."/>
        </authorList>
    </citation>
    <scope>NUCLEOTIDE SEQUENCE</scope>
    <source>
        <strain evidence="2">R40</strain>
    </source>
</reference>
<feature type="compositionally biased region" description="Polar residues" evidence="1">
    <location>
        <begin position="160"/>
        <end position="173"/>
    </location>
</feature>
<dbReference type="InterPro" id="IPR038909">
    <property type="entry name" value="Effector_transcript"/>
</dbReference>
<dbReference type="Pfam" id="PF19239">
    <property type="entry name" value="GIY_YIG_domain"/>
    <property type="match status" value="2"/>
</dbReference>
<feature type="region of interest" description="Disordered" evidence="1">
    <location>
        <begin position="389"/>
        <end position="472"/>
    </location>
</feature>
<protein>
    <submittedName>
        <fullName evidence="2">Uncharacterized protein</fullName>
    </submittedName>
</protein>
<feature type="region of interest" description="Disordered" evidence="1">
    <location>
        <begin position="538"/>
        <end position="580"/>
    </location>
</feature>
<feature type="compositionally biased region" description="Basic and acidic residues" evidence="1">
    <location>
        <begin position="21"/>
        <end position="30"/>
    </location>
</feature>
<feature type="compositionally biased region" description="Polar residues" evidence="1">
    <location>
        <begin position="402"/>
        <end position="422"/>
    </location>
</feature>
<feature type="region of interest" description="Disordered" evidence="1">
    <location>
        <begin position="145"/>
        <end position="188"/>
    </location>
</feature>
<dbReference type="EMBL" id="CM026425">
    <property type="protein sequence ID" value="KAG0575752.1"/>
    <property type="molecule type" value="Genomic_DNA"/>
</dbReference>
<sequence length="580" mass="63799">MPPPGAAGSGRGMGLVSDRPQVARERKQRLKREDHTYVKHDKSFSDWKFLVGPADWKEHASGKIPDRFRVNNLPAYYDGAGIYELGVTPPAWLPPQRNCDAVFLKPQDVVVVYLGCADNVYHHLQRYGQTGAHLEGVRSTRLFTAKNETSNKSDLEKSRSFPSAHSRNTSLDRSTGADGGYMSTRTSNASTGDAIDCDKKMSSSDLIGSRSLRGPCLFSEVFALGCSVAFRWAATESKAAAEKAETELIEVFDYAWKRGGNFRQRSPDILAKIVQAGTLNSDDTSCFGDPSDRSYFFFKKTRVGITIPARKPPEDPTRAPISRTSSSNRSEPPRGTDFFHIFKNNPSKSSEFTKFDIPLDRCGILLENGRQCSALPVKGGKRCLLHKDIKKSTQKRPARVASQLSPSHDSSGVKVSTTNLSKQAGEASPMRTHEPPTTSSSCFPYLQSPAPSASTPGRSKSPEPTKRRGSLSFTSWLRTSELRLARSLEWAEMATPDGGGKRSSSTYSSILTTCEESLESPCRSPCRSPSRREICGLRLDDGTVCPDPPRPDRKRCEAHKGLRNQAPKSPNRNGVPVRAF</sequence>
<feature type="compositionally biased region" description="Basic and acidic residues" evidence="1">
    <location>
        <begin position="149"/>
        <end position="159"/>
    </location>
</feature>
<dbReference type="PANTHER" id="PTHR35133:SF1">
    <property type="entry name" value="PROTEIN EFFECTOR OF TRANSCRIPTION 2-RELATED"/>
    <property type="match status" value="1"/>
</dbReference>
<keyword evidence="3" id="KW-1185">Reference proteome</keyword>
<organism evidence="2 3">
    <name type="scientific">Ceratodon purpureus</name>
    <name type="common">Fire moss</name>
    <name type="synonym">Dicranum purpureum</name>
    <dbReference type="NCBI Taxonomy" id="3225"/>
    <lineage>
        <taxon>Eukaryota</taxon>
        <taxon>Viridiplantae</taxon>
        <taxon>Streptophyta</taxon>
        <taxon>Embryophyta</taxon>
        <taxon>Bryophyta</taxon>
        <taxon>Bryophytina</taxon>
        <taxon>Bryopsida</taxon>
        <taxon>Dicranidae</taxon>
        <taxon>Pseudoditrichales</taxon>
        <taxon>Ditrichaceae</taxon>
        <taxon>Ceratodon</taxon>
    </lineage>
</organism>
<feature type="region of interest" description="Disordered" evidence="1">
    <location>
        <begin position="307"/>
        <end position="337"/>
    </location>
</feature>
<evidence type="ECO:0000256" key="1">
    <source>
        <dbReference type="SAM" id="MobiDB-lite"/>
    </source>
</evidence>
<proteinExistence type="predicted"/>
<gene>
    <name evidence="2" type="ORF">KC19_5G027900</name>
</gene>
<comment type="caution">
    <text evidence="2">The sequence shown here is derived from an EMBL/GenBank/DDBJ whole genome shotgun (WGS) entry which is preliminary data.</text>
</comment>
<name>A0A8T0HXA3_CERPU</name>
<feature type="compositionally biased region" description="Basic and acidic residues" evidence="1">
    <location>
        <begin position="549"/>
        <end position="560"/>
    </location>
</feature>
<dbReference type="AlphaFoldDB" id="A0A8T0HXA3"/>
<feature type="region of interest" description="Disordered" evidence="1">
    <location>
        <begin position="1"/>
        <end position="30"/>
    </location>
</feature>
<dbReference type="PANTHER" id="PTHR35133">
    <property type="entry name" value="PROTEIN EFFECTOR OF TRANSCRIPTION 2-RELATED"/>
    <property type="match status" value="1"/>
</dbReference>
<accession>A0A8T0HXA3</accession>
<dbReference type="GO" id="GO:0003677">
    <property type="term" value="F:DNA binding"/>
    <property type="evidence" value="ECO:0007669"/>
    <property type="project" value="InterPro"/>
</dbReference>
<evidence type="ECO:0000313" key="2">
    <source>
        <dbReference type="EMBL" id="KAG0575752.1"/>
    </source>
</evidence>
<dbReference type="Proteomes" id="UP000822688">
    <property type="component" value="Chromosome 5"/>
</dbReference>
<dbReference type="GO" id="GO:0006355">
    <property type="term" value="P:regulation of DNA-templated transcription"/>
    <property type="evidence" value="ECO:0007669"/>
    <property type="project" value="InterPro"/>
</dbReference>
<feature type="compositionally biased region" description="Polar residues" evidence="1">
    <location>
        <begin position="449"/>
        <end position="458"/>
    </location>
</feature>